<dbReference type="HAMAP" id="MF_01113">
    <property type="entry name" value="DNApol_IV"/>
    <property type="match status" value="1"/>
</dbReference>
<dbReference type="GO" id="GO:0042276">
    <property type="term" value="P:error-prone translesion synthesis"/>
    <property type="evidence" value="ECO:0007669"/>
    <property type="project" value="TreeGrafter"/>
</dbReference>
<gene>
    <name evidence="12 13" type="primary">dinB</name>
    <name evidence="13" type="ORF">CROST_005670</name>
</gene>
<comment type="function">
    <text evidence="12">Poorly processive, error-prone DNA polymerase involved in untargeted mutagenesis. Copies undamaged DNA at stalled replication forks, which arise in vivo from mismatched or misaligned primer ends. These misaligned primers can be extended by PolIV. Exhibits no 3'-5' exonuclease (proofreading) activity. May be involved in translesional synthesis, in conjunction with the beta clamp from PolIII.</text>
</comment>
<dbReference type="SUPFAM" id="SSF100879">
    <property type="entry name" value="Lesion bypass DNA polymerase (Y-family), little finger domain"/>
    <property type="match status" value="1"/>
</dbReference>
<dbReference type="Proteomes" id="UP000190951">
    <property type="component" value="Chromosome"/>
</dbReference>
<dbReference type="PROSITE" id="PS50173">
    <property type="entry name" value="UMUC"/>
    <property type="match status" value="1"/>
</dbReference>
<dbReference type="InterPro" id="IPR043502">
    <property type="entry name" value="DNA/RNA_pol_sf"/>
</dbReference>
<evidence type="ECO:0000256" key="8">
    <source>
        <dbReference type="ARBA" id="ARBA00022842"/>
    </source>
</evidence>
<keyword evidence="6 12" id="KW-0479">Metal-binding</keyword>
<feature type="binding site" evidence="12">
    <location>
        <position position="111"/>
    </location>
    <ligand>
        <name>Mg(2+)</name>
        <dbReference type="ChEBI" id="CHEBI:18420"/>
    </ligand>
</feature>
<feature type="site" description="Substrate discrimination" evidence="12">
    <location>
        <position position="14"/>
    </location>
</feature>
<proteinExistence type="inferred from homology"/>
<dbReference type="InterPro" id="IPR050116">
    <property type="entry name" value="DNA_polymerase-Y"/>
</dbReference>
<keyword evidence="12" id="KW-0963">Cytoplasm</keyword>
<organism evidence="13 14">
    <name type="scientific">Clostridium felsineum</name>
    <dbReference type="NCBI Taxonomy" id="36839"/>
    <lineage>
        <taxon>Bacteria</taxon>
        <taxon>Bacillati</taxon>
        <taxon>Bacillota</taxon>
        <taxon>Clostridia</taxon>
        <taxon>Eubacteriales</taxon>
        <taxon>Clostridiaceae</taxon>
        <taxon>Clostridium</taxon>
    </lineage>
</organism>
<dbReference type="PANTHER" id="PTHR11076:SF35">
    <property type="entry name" value="DNA REPAIR PROTEIN HOMOLOG YOBH"/>
    <property type="match status" value="1"/>
</dbReference>
<comment type="similarity">
    <text evidence="1 12">Belongs to the DNA polymerase type-Y family.</text>
</comment>
<keyword evidence="8 12" id="KW-0460">Magnesium</keyword>
<dbReference type="RefSeq" id="WP_077835840.1">
    <property type="nucleotide sequence ID" value="NZ_CP096983.1"/>
</dbReference>
<feature type="active site" evidence="12">
    <location>
        <position position="112"/>
    </location>
</feature>
<comment type="subunit">
    <text evidence="12">Monomer.</text>
</comment>
<accession>A0A1S8LPL8</accession>
<keyword evidence="5 12" id="KW-0235">DNA replication</keyword>
<evidence type="ECO:0000256" key="9">
    <source>
        <dbReference type="ARBA" id="ARBA00022932"/>
    </source>
</evidence>
<dbReference type="FunFam" id="3.30.1490.100:FF:000004">
    <property type="entry name" value="DNA polymerase IV"/>
    <property type="match status" value="1"/>
</dbReference>
<sequence length="395" mass="45200">MSKVIFHVDVNSAFLSWTAVEKIKNGEKVDIRKVPSVIGGDEKSRHGVVLAKSTPAKKYGIVTGESLYQARKKCPNILVFPPRFEIYRRSSENMMNLIKRFTPHIEKYSIDECFMDVTNDLRGMEDVEFANIVRERIKNELGFTVNVGVSTNRLLAKMASELNKPDKVNTLYDYEIKKKMWPLPVGELFMVGKSMKKKLNELHIKTIGELAAYDANILKAKFKSHGKIVWEYANGIDNSDISRYRDEIKCISNETTLSNDLTKIEEIHNILISLCENLGKRLREQNKYCTSIAVSIRTSDFRNYSHQKTFKNSINSTKDIILYASKIFSEMWGKEPIRLLGVQLSGLCGSSNIQISMFDEEINPKNEMLDKTLDAIRKKYGDNAVMRSVLMPKDK</sequence>
<dbReference type="GO" id="GO:0006261">
    <property type="term" value="P:DNA-templated DNA replication"/>
    <property type="evidence" value="ECO:0007669"/>
    <property type="project" value="UniProtKB-UniRule"/>
</dbReference>
<evidence type="ECO:0000256" key="6">
    <source>
        <dbReference type="ARBA" id="ARBA00022723"/>
    </source>
</evidence>
<protein>
    <recommendedName>
        <fullName evidence="12">DNA polymerase IV</fullName>
        <shortName evidence="12">Pol IV</shortName>
        <ecNumber evidence="12">2.7.7.7</ecNumber>
    </recommendedName>
</protein>
<dbReference type="EC" id="2.7.7.7" evidence="12"/>
<dbReference type="InterPro" id="IPR017961">
    <property type="entry name" value="DNA_pol_Y-fam_little_finger"/>
</dbReference>
<evidence type="ECO:0000256" key="1">
    <source>
        <dbReference type="ARBA" id="ARBA00010945"/>
    </source>
</evidence>
<evidence type="ECO:0000256" key="2">
    <source>
        <dbReference type="ARBA" id="ARBA00022457"/>
    </source>
</evidence>
<dbReference type="SUPFAM" id="SSF56672">
    <property type="entry name" value="DNA/RNA polymerases"/>
    <property type="match status" value="1"/>
</dbReference>
<dbReference type="GO" id="GO:0005829">
    <property type="term" value="C:cytosol"/>
    <property type="evidence" value="ECO:0007669"/>
    <property type="project" value="TreeGrafter"/>
</dbReference>
<feature type="binding site" evidence="12">
    <location>
        <position position="9"/>
    </location>
    <ligand>
        <name>Mg(2+)</name>
        <dbReference type="ChEBI" id="CHEBI:18420"/>
    </ligand>
</feature>
<dbReference type="KEGG" id="crw:CROST_005670"/>
<keyword evidence="12" id="KW-0238">DNA-binding</keyword>
<dbReference type="GO" id="GO:0003887">
    <property type="term" value="F:DNA-directed DNA polymerase activity"/>
    <property type="evidence" value="ECO:0007669"/>
    <property type="project" value="UniProtKB-UniRule"/>
</dbReference>
<dbReference type="GO" id="GO:0009432">
    <property type="term" value="P:SOS response"/>
    <property type="evidence" value="ECO:0007669"/>
    <property type="project" value="TreeGrafter"/>
</dbReference>
<comment type="catalytic activity">
    <reaction evidence="11 12">
        <text>DNA(n) + a 2'-deoxyribonucleoside 5'-triphosphate = DNA(n+1) + diphosphate</text>
        <dbReference type="Rhea" id="RHEA:22508"/>
        <dbReference type="Rhea" id="RHEA-COMP:17339"/>
        <dbReference type="Rhea" id="RHEA-COMP:17340"/>
        <dbReference type="ChEBI" id="CHEBI:33019"/>
        <dbReference type="ChEBI" id="CHEBI:61560"/>
        <dbReference type="ChEBI" id="CHEBI:173112"/>
        <dbReference type="EC" id="2.7.7.7"/>
    </reaction>
</comment>
<dbReference type="InterPro" id="IPR043128">
    <property type="entry name" value="Rev_trsase/Diguanyl_cyclase"/>
</dbReference>
<dbReference type="AlphaFoldDB" id="A0A1S8LPL8"/>
<dbReference type="CDD" id="cd03586">
    <property type="entry name" value="PolY_Pol_IV_kappa"/>
    <property type="match status" value="1"/>
</dbReference>
<comment type="cofactor">
    <cofactor evidence="12">
        <name>Mg(2+)</name>
        <dbReference type="ChEBI" id="CHEBI:18420"/>
    </cofactor>
    <text evidence="12">Binds 2 magnesium ions per subunit.</text>
</comment>
<dbReference type="Gene3D" id="3.30.70.270">
    <property type="match status" value="1"/>
</dbReference>
<keyword evidence="2 12" id="KW-0515">Mutator protein</keyword>
<dbReference type="GO" id="GO:0000287">
    <property type="term" value="F:magnesium ion binding"/>
    <property type="evidence" value="ECO:0007669"/>
    <property type="project" value="UniProtKB-UniRule"/>
</dbReference>
<dbReference type="EMBL" id="CP096983">
    <property type="protein sequence ID" value="URZ09864.1"/>
    <property type="molecule type" value="Genomic_DNA"/>
</dbReference>
<dbReference type="InterPro" id="IPR001126">
    <property type="entry name" value="UmuC"/>
</dbReference>
<dbReference type="GO" id="GO:0003684">
    <property type="term" value="F:damaged DNA binding"/>
    <property type="evidence" value="ECO:0007669"/>
    <property type="project" value="InterPro"/>
</dbReference>
<evidence type="ECO:0000256" key="5">
    <source>
        <dbReference type="ARBA" id="ARBA00022705"/>
    </source>
</evidence>
<comment type="subcellular location">
    <subcellularLocation>
        <location evidence="12">Cytoplasm</location>
    </subcellularLocation>
</comment>
<keyword evidence="9 12" id="KW-0239">DNA-directed DNA polymerase</keyword>
<keyword evidence="14" id="KW-1185">Reference proteome</keyword>
<dbReference type="Pfam" id="PF11799">
    <property type="entry name" value="IMS_C"/>
    <property type="match status" value="1"/>
</dbReference>
<keyword evidence="7 12" id="KW-0227">DNA damage</keyword>
<dbReference type="InterPro" id="IPR036775">
    <property type="entry name" value="DNA_pol_Y-fam_lit_finger_sf"/>
</dbReference>
<evidence type="ECO:0000256" key="11">
    <source>
        <dbReference type="ARBA" id="ARBA00049244"/>
    </source>
</evidence>
<reference evidence="13 14" key="1">
    <citation type="submission" date="2022-04" db="EMBL/GenBank/DDBJ databases">
        <title>Genome sequence of C. roseum typestrain.</title>
        <authorList>
            <person name="Poehlein A."/>
            <person name="Schoch T."/>
            <person name="Duerre P."/>
            <person name="Daniel R."/>
        </authorList>
    </citation>
    <scope>NUCLEOTIDE SEQUENCE [LARGE SCALE GENOMIC DNA]</scope>
    <source>
        <strain evidence="13 14">DSM 7320</strain>
    </source>
</reference>
<evidence type="ECO:0000256" key="10">
    <source>
        <dbReference type="ARBA" id="ARBA00023204"/>
    </source>
</evidence>
<keyword evidence="10 12" id="KW-0234">DNA repair</keyword>
<keyword evidence="4 12" id="KW-0548">Nucleotidyltransferase</keyword>
<dbReference type="GO" id="GO:0006281">
    <property type="term" value="P:DNA repair"/>
    <property type="evidence" value="ECO:0007669"/>
    <property type="project" value="UniProtKB-UniRule"/>
</dbReference>
<evidence type="ECO:0000256" key="3">
    <source>
        <dbReference type="ARBA" id="ARBA00022679"/>
    </source>
</evidence>
<evidence type="ECO:0000256" key="4">
    <source>
        <dbReference type="ARBA" id="ARBA00022695"/>
    </source>
</evidence>
<dbReference type="Pfam" id="PF00817">
    <property type="entry name" value="IMS"/>
    <property type="match status" value="1"/>
</dbReference>
<dbReference type="PANTHER" id="PTHR11076">
    <property type="entry name" value="DNA REPAIR POLYMERASE UMUC / TRANSFERASE FAMILY MEMBER"/>
    <property type="match status" value="1"/>
</dbReference>
<evidence type="ECO:0000313" key="13">
    <source>
        <dbReference type="EMBL" id="URZ09864.1"/>
    </source>
</evidence>
<keyword evidence="3 12" id="KW-0808">Transferase</keyword>
<dbReference type="STRING" id="84029.CROST_44580"/>
<evidence type="ECO:0000256" key="12">
    <source>
        <dbReference type="HAMAP-Rule" id="MF_01113"/>
    </source>
</evidence>
<dbReference type="Gene3D" id="3.30.1490.100">
    <property type="entry name" value="DNA polymerase, Y-family, little finger domain"/>
    <property type="match status" value="1"/>
</dbReference>
<dbReference type="Gene3D" id="1.10.150.20">
    <property type="entry name" value="5' to 3' exonuclease, C-terminal subdomain"/>
    <property type="match status" value="1"/>
</dbReference>
<evidence type="ECO:0000256" key="7">
    <source>
        <dbReference type="ARBA" id="ARBA00022763"/>
    </source>
</evidence>
<dbReference type="Gene3D" id="3.40.1170.60">
    <property type="match status" value="1"/>
</dbReference>
<dbReference type="InterPro" id="IPR022880">
    <property type="entry name" value="DNApol_IV"/>
</dbReference>
<name>A0A1S8LPL8_9CLOT</name>
<evidence type="ECO:0000313" key="14">
    <source>
        <dbReference type="Proteomes" id="UP000190951"/>
    </source>
</evidence>